<dbReference type="SMART" id="SM00105">
    <property type="entry name" value="ArfGap"/>
    <property type="match status" value="1"/>
</dbReference>
<dbReference type="InterPro" id="IPR001164">
    <property type="entry name" value="ArfGAP_dom"/>
</dbReference>
<feature type="region of interest" description="Disordered" evidence="9">
    <location>
        <begin position="1"/>
        <end position="53"/>
    </location>
</feature>
<dbReference type="Gene3D" id="1.25.40.20">
    <property type="entry name" value="Ankyrin repeat-containing domain"/>
    <property type="match status" value="1"/>
</dbReference>
<dbReference type="PROSITE" id="PS50115">
    <property type="entry name" value="ARFGAP"/>
    <property type="match status" value="1"/>
</dbReference>
<sequence>DGSLSDLLHRPMKENSSTRQRDSNCPTALLFHLPPTPRSPGASREQPRPHSRSDMAAFTKLEDSPMFRKQVNSLEQITDELKQRCSNLHKGCKKFMGSLDEGYAGDLLFADALEAFGAGRDDPVSVAIGGPVMSKFTTAFRELGTYKELLRSQVEHMLSERLTQFINEDLHDAKDCRQRLDRATMGYDQAREKFVSVRKGTRAEVVTGLEEDLHNGKSAFERCRFNLVHALANIEAKKKYEFLESISAVMDAHLRYFKQGFELLSQMEPFIHQVLTYAQQSKEMAMNEQDKLAKRIQEFRTQEEISNLRMASNVNTSTSGDGIHVVGLQSYKKIEALMQSTANGQVEIIKQGYLFKRSENLRGEWKRRYFVLDSHGTLYYYGNKGNKQSQGVASQQTAEPTGVFSRFRFLNQKASSQGDDSLSCRTINLRTSTIKMDAEENDLRFCFRVITPMKAYTLQAETEADQKDWIEKITGVIASLLNSPFPHQPPYGNLAAERHGSASSLDSAASLEESKSSEAHSDAINHLRNIPGNDSCAECRSPDPDWASLNLGILICIECSGAHRNLGVHISKVRSLRLDVKIWEPVIIDLFRALGNDYNNSIWEALLPKEGQGMDESNSTILFMEKPKPTDAFSIKERFIQSKYVDKLLIAKDTNQITIGILEAIRTNDVRAVYHILVLADASPNMTYDELNNDVNHVLPVTDRKLFDPASCEKIEDSGKPEGCLQGCSLLHLACQHGHPVLVELLLLLGADINKQDFHGRTPLHHCVQKSNDALTKHLLKRGARTTIKDGGGLTALERRMELGAITDEELFILFVR</sequence>
<dbReference type="CDD" id="cd08204">
    <property type="entry name" value="ArfGap"/>
    <property type="match status" value="1"/>
</dbReference>
<reference evidence="13" key="2">
    <citation type="journal article" date="2017" name="Nat. Plants">
        <title>The Aegilops tauschii genome reveals multiple impacts of transposons.</title>
        <authorList>
            <person name="Zhao G."/>
            <person name="Zou C."/>
            <person name="Li K."/>
            <person name="Wang K."/>
            <person name="Li T."/>
            <person name="Gao L."/>
            <person name="Zhang X."/>
            <person name="Wang H."/>
            <person name="Yang Z."/>
            <person name="Liu X."/>
            <person name="Jiang W."/>
            <person name="Mao L."/>
            <person name="Kong X."/>
            <person name="Jiao Y."/>
            <person name="Jia J."/>
        </authorList>
    </citation>
    <scope>NUCLEOTIDE SEQUENCE [LARGE SCALE GENOMIC DNA]</scope>
    <source>
        <strain evidence="13">cv. AL8/78</strain>
    </source>
</reference>
<protein>
    <recommendedName>
        <fullName evidence="14">ADP-ribosylation factor GTPase-activating protein AGD4</fullName>
    </recommendedName>
</protein>
<dbReference type="InterPro" id="IPR035670">
    <property type="entry name" value="AGD1/2/3/4_BAR_plant"/>
</dbReference>
<evidence type="ECO:0000313" key="12">
    <source>
        <dbReference type="EnsemblPlants" id="AET6Gv20609300.6"/>
    </source>
</evidence>
<reference evidence="12" key="5">
    <citation type="journal article" date="2021" name="G3 (Bethesda)">
        <title>Aegilops tauschii genome assembly Aet v5.0 features greater sequence contiguity and improved annotation.</title>
        <authorList>
            <person name="Wang L."/>
            <person name="Zhu T."/>
            <person name="Rodriguez J.C."/>
            <person name="Deal K.R."/>
            <person name="Dubcovsky J."/>
            <person name="McGuire P.E."/>
            <person name="Lux T."/>
            <person name="Spannagl M."/>
            <person name="Mayer K.F.X."/>
            <person name="Baldrich P."/>
            <person name="Meyers B.C."/>
            <person name="Huo N."/>
            <person name="Gu Y.Q."/>
            <person name="Zhou H."/>
            <person name="Devos K.M."/>
            <person name="Bennetzen J.L."/>
            <person name="Unver T."/>
            <person name="Budak H."/>
            <person name="Gulick P.J."/>
            <person name="Galiba G."/>
            <person name="Kalapos B."/>
            <person name="Nelson D.R."/>
            <person name="Li P."/>
            <person name="You F.M."/>
            <person name="Luo M.C."/>
            <person name="Dvorak J."/>
        </authorList>
    </citation>
    <scope>NUCLEOTIDE SEQUENCE [LARGE SCALE GENOMIC DNA]</scope>
    <source>
        <strain evidence="12">cv. AL8/78</strain>
    </source>
</reference>
<dbReference type="CDD" id="cd07606">
    <property type="entry name" value="BAR_SFC_plant"/>
    <property type="match status" value="1"/>
</dbReference>
<dbReference type="InterPro" id="IPR037278">
    <property type="entry name" value="ARFGAP/RecO"/>
</dbReference>
<reference evidence="12" key="3">
    <citation type="journal article" date="2017" name="Nature">
        <title>Genome sequence of the progenitor of the wheat D genome Aegilops tauschii.</title>
        <authorList>
            <person name="Luo M.C."/>
            <person name="Gu Y.Q."/>
            <person name="Puiu D."/>
            <person name="Wang H."/>
            <person name="Twardziok S.O."/>
            <person name="Deal K.R."/>
            <person name="Huo N."/>
            <person name="Zhu T."/>
            <person name="Wang L."/>
            <person name="Wang Y."/>
            <person name="McGuire P.E."/>
            <person name="Liu S."/>
            <person name="Long H."/>
            <person name="Ramasamy R.K."/>
            <person name="Rodriguez J.C."/>
            <person name="Van S.L."/>
            <person name="Yuan L."/>
            <person name="Wang Z."/>
            <person name="Xia Z."/>
            <person name="Xiao L."/>
            <person name="Anderson O.D."/>
            <person name="Ouyang S."/>
            <person name="Liang Y."/>
            <person name="Zimin A.V."/>
            <person name="Pertea G."/>
            <person name="Qi P."/>
            <person name="Bennetzen J.L."/>
            <person name="Dai X."/>
            <person name="Dawson M.W."/>
            <person name="Muller H.G."/>
            <person name="Kugler K."/>
            <person name="Rivarola-Duarte L."/>
            <person name="Spannagl M."/>
            <person name="Mayer K.F.X."/>
            <person name="Lu F.H."/>
            <person name="Bevan M.W."/>
            <person name="Leroy P."/>
            <person name="Li P."/>
            <person name="You F.M."/>
            <person name="Sun Q."/>
            <person name="Liu Z."/>
            <person name="Lyons E."/>
            <person name="Wicker T."/>
            <person name="Salzberg S.L."/>
            <person name="Devos K.M."/>
            <person name="Dvorak J."/>
        </authorList>
    </citation>
    <scope>NUCLEOTIDE SEQUENCE [LARGE SCALE GENOMIC DNA]</scope>
    <source>
        <strain evidence="12">cv. AL8/78</strain>
    </source>
</reference>
<dbReference type="InterPro" id="IPR011993">
    <property type="entry name" value="PH-like_dom_sf"/>
</dbReference>
<evidence type="ECO:0000256" key="6">
    <source>
        <dbReference type="ARBA" id="ARBA00023054"/>
    </source>
</evidence>
<evidence type="ECO:0000259" key="11">
    <source>
        <dbReference type="PROSITE" id="PS50115"/>
    </source>
</evidence>
<feature type="compositionally biased region" description="Polar residues" evidence="9">
    <location>
        <begin position="14"/>
        <end position="26"/>
    </location>
</feature>
<keyword evidence="13" id="KW-1185">Reference proteome</keyword>
<dbReference type="InterPro" id="IPR036770">
    <property type="entry name" value="Ankyrin_rpt-contain_sf"/>
</dbReference>
<keyword evidence="1" id="KW-0343">GTPase activation</keyword>
<dbReference type="Gene3D" id="1.10.220.150">
    <property type="entry name" value="Arf GTPase activating protein"/>
    <property type="match status" value="1"/>
</dbReference>
<dbReference type="SUPFAM" id="SSF103657">
    <property type="entry name" value="BAR/IMD domain-like"/>
    <property type="match status" value="1"/>
</dbReference>
<evidence type="ECO:0000256" key="3">
    <source>
        <dbReference type="ARBA" id="ARBA00022737"/>
    </source>
</evidence>
<dbReference type="EnsemblPlants" id="AET6Gv20609300.6">
    <property type="protein sequence ID" value="AET6Gv20609300.6"/>
    <property type="gene ID" value="AET6Gv20609300"/>
</dbReference>
<dbReference type="SMART" id="SM00248">
    <property type="entry name" value="ANK"/>
    <property type="match status" value="2"/>
</dbReference>
<dbReference type="PROSITE" id="PS50297">
    <property type="entry name" value="ANK_REP_REGION"/>
    <property type="match status" value="2"/>
</dbReference>
<keyword evidence="6" id="KW-0175">Coiled coil</keyword>
<dbReference type="InterPro" id="IPR004148">
    <property type="entry name" value="BAR_dom"/>
</dbReference>
<feature type="repeat" description="ANK" evidence="7">
    <location>
        <begin position="726"/>
        <end position="758"/>
    </location>
</feature>
<dbReference type="FunFam" id="1.10.220.150:FF:000019">
    <property type="entry name" value="ADP-ribosylation factor GTPase-activating protein AGD1"/>
    <property type="match status" value="1"/>
</dbReference>
<dbReference type="Pfam" id="PF00169">
    <property type="entry name" value="PH"/>
    <property type="match status" value="1"/>
</dbReference>
<dbReference type="PANTHER" id="PTHR23180:SF244">
    <property type="entry name" value="ADP-RIBOSYLATION FACTOR GTPASE-ACTIVATING PROTEIN AGD2"/>
    <property type="match status" value="1"/>
</dbReference>
<dbReference type="Proteomes" id="UP000015105">
    <property type="component" value="Chromosome 6D"/>
</dbReference>
<feature type="domain" description="PH" evidence="10">
    <location>
        <begin position="347"/>
        <end position="478"/>
    </location>
</feature>
<accession>A0A453P4X8</accession>
<evidence type="ECO:0008006" key="14">
    <source>
        <dbReference type="Google" id="ProtNLM"/>
    </source>
</evidence>
<name>A0A453P4X8_AEGTS</name>
<dbReference type="STRING" id="200361.A0A453P4X8"/>
<dbReference type="SUPFAM" id="SSF57863">
    <property type="entry name" value="ArfGap/RecO-like zinc finger"/>
    <property type="match status" value="1"/>
</dbReference>
<dbReference type="Gramene" id="AET6Gv20609300.6">
    <property type="protein sequence ID" value="AET6Gv20609300.6"/>
    <property type="gene ID" value="AET6Gv20609300"/>
</dbReference>
<evidence type="ECO:0000313" key="13">
    <source>
        <dbReference type="Proteomes" id="UP000015105"/>
    </source>
</evidence>
<keyword evidence="7" id="KW-0040">ANK repeat</keyword>
<dbReference type="InterPro" id="IPR027267">
    <property type="entry name" value="AH/BAR_dom_sf"/>
</dbReference>
<evidence type="ECO:0000256" key="7">
    <source>
        <dbReference type="PROSITE-ProRule" id="PRU00023"/>
    </source>
</evidence>
<evidence type="ECO:0000256" key="9">
    <source>
        <dbReference type="SAM" id="MobiDB-lite"/>
    </source>
</evidence>
<keyword evidence="5" id="KW-0862">Zinc</keyword>
<dbReference type="AlphaFoldDB" id="A0A453P4X8"/>
<dbReference type="InterPro" id="IPR001849">
    <property type="entry name" value="PH_domain"/>
</dbReference>
<dbReference type="PROSITE" id="PS50088">
    <property type="entry name" value="ANK_REPEAT"/>
    <property type="match status" value="2"/>
</dbReference>
<keyword evidence="4 8" id="KW-0863">Zinc-finger</keyword>
<reference evidence="12" key="4">
    <citation type="submission" date="2019-03" db="UniProtKB">
        <authorList>
            <consortium name="EnsemblPlants"/>
        </authorList>
    </citation>
    <scope>IDENTIFICATION</scope>
</reference>
<feature type="domain" description="Arf-GAP" evidence="11">
    <location>
        <begin position="521"/>
        <end position="657"/>
    </location>
</feature>
<dbReference type="SMART" id="SM00233">
    <property type="entry name" value="PH"/>
    <property type="match status" value="1"/>
</dbReference>
<dbReference type="SUPFAM" id="SSF48403">
    <property type="entry name" value="Ankyrin repeat"/>
    <property type="match status" value="1"/>
</dbReference>
<dbReference type="Gene3D" id="1.20.1270.60">
    <property type="entry name" value="Arfaptin homology (AH) domain/BAR domain"/>
    <property type="match status" value="1"/>
</dbReference>
<reference evidence="13" key="1">
    <citation type="journal article" date="2014" name="Science">
        <title>Ancient hybridizations among the ancestral genomes of bread wheat.</title>
        <authorList>
            <consortium name="International Wheat Genome Sequencing Consortium,"/>
            <person name="Marcussen T."/>
            <person name="Sandve S.R."/>
            <person name="Heier L."/>
            <person name="Spannagl M."/>
            <person name="Pfeifer M."/>
            <person name="Jakobsen K.S."/>
            <person name="Wulff B.B."/>
            <person name="Steuernagel B."/>
            <person name="Mayer K.F."/>
            <person name="Olsen O.A."/>
        </authorList>
    </citation>
    <scope>NUCLEOTIDE SEQUENCE [LARGE SCALE GENOMIC DNA]</scope>
    <source>
        <strain evidence="13">cv. AL8/78</strain>
    </source>
</reference>
<dbReference type="Gene3D" id="2.30.29.30">
    <property type="entry name" value="Pleckstrin-homology domain (PH domain)/Phosphotyrosine-binding domain (PTB)"/>
    <property type="match status" value="1"/>
</dbReference>
<evidence type="ECO:0000256" key="1">
    <source>
        <dbReference type="ARBA" id="ARBA00022468"/>
    </source>
</evidence>
<organism evidence="12 13">
    <name type="scientific">Aegilops tauschii subsp. strangulata</name>
    <name type="common">Goatgrass</name>
    <dbReference type="NCBI Taxonomy" id="200361"/>
    <lineage>
        <taxon>Eukaryota</taxon>
        <taxon>Viridiplantae</taxon>
        <taxon>Streptophyta</taxon>
        <taxon>Embryophyta</taxon>
        <taxon>Tracheophyta</taxon>
        <taxon>Spermatophyta</taxon>
        <taxon>Magnoliopsida</taxon>
        <taxon>Liliopsida</taxon>
        <taxon>Poales</taxon>
        <taxon>Poaceae</taxon>
        <taxon>BOP clade</taxon>
        <taxon>Pooideae</taxon>
        <taxon>Triticodae</taxon>
        <taxon>Triticeae</taxon>
        <taxon>Triticinae</taxon>
        <taxon>Aegilops</taxon>
    </lineage>
</organism>
<dbReference type="PRINTS" id="PR00405">
    <property type="entry name" value="REVINTRACTNG"/>
</dbReference>
<dbReference type="GO" id="GO:0005096">
    <property type="term" value="F:GTPase activator activity"/>
    <property type="evidence" value="ECO:0007669"/>
    <property type="project" value="UniProtKB-KW"/>
</dbReference>
<keyword evidence="3" id="KW-0677">Repeat</keyword>
<dbReference type="GO" id="GO:0008270">
    <property type="term" value="F:zinc ion binding"/>
    <property type="evidence" value="ECO:0007669"/>
    <property type="project" value="UniProtKB-KW"/>
</dbReference>
<feature type="repeat" description="ANK" evidence="7">
    <location>
        <begin position="759"/>
        <end position="791"/>
    </location>
</feature>
<evidence type="ECO:0000259" key="10">
    <source>
        <dbReference type="PROSITE" id="PS50003"/>
    </source>
</evidence>
<dbReference type="Pfam" id="PF16746">
    <property type="entry name" value="BAR_3"/>
    <property type="match status" value="1"/>
</dbReference>
<dbReference type="InterPro" id="IPR045258">
    <property type="entry name" value="ACAP1/2/3-like"/>
</dbReference>
<evidence type="ECO:0000256" key="5">
    <source>
        <dbReference type="ARBA" id="ARBA00022833"/>
    </source>
</evidence>
<dbReference type="Pfam" id="PF01412">
    <property type="entry name" value="ArfGap"/>
    <property type="match status" value="1"/>
</dbReference>
<keyword evidence="2" id="KW-0479">Metal-binding</keyword>
<proteinExistence type="predicted"/>
<dbReference type="SMART" id="SM00721">
    <property type="entry name" value="BAR"/>
    <property type="match status" value="1"/>
</dbReference>
<dbReference type="CDD" id="cd13250">
    <property type="entry name" value="PH_ACAP"/>
    <property type="match status" value="1"/>
</dbReference>
<evidence type="ECO:0000256" key="8">
    <source>
        <dbReference type="PROSITE-ProRule" id="PRU00288"/>
    </source>
</evidence>
<dbReference type="PANTHER" id="PTHR23180">
    <property type="entry name" value="CENTAURIN/ARF"/>
    <property type="match status" value="1"/>
</dbReference>
<evidence type="ECO:0000256" key="4">
    <source>
        <dbReference type="ARBA" id="ARBA00022771"/>
    </source>
</evidence>
<dbReference type="InterPro" id="IPR038508">
    <property type="entry name" value="ArfGAP_dom_sf"/>
</dbReference>
<dbReference type="Pfam" id="PF12796">
    <property type="entry name" value="Ank_2"/>
    <property type="match status" value="1"/>
</dbReference>
<evidence type="ECO:0000256" key="2">
    <source>
        <dbReference type="ARBA" id="ARBA00022723"/>
    </source>
</evidence>
<dbReference type="InterPro" id="IPR002110">
    <property type="entry name" value="Ankyrin_rpt"/>
</dbReference>
<dbReference type="SUPFAM" id="SSF50729">
    <property type="entry name" value="PH domain-like"/>
    <property type="match status" value="1"/>
</dbReference>
<dbReference type="GO" id="GO:0005737">
    <property type="term" value="C:cytoplasm"/>
    <property type="evidence" value="ECO:0007669"/>
    <property type="project" value="InterPro"/>
</dbReference>
<dbReference type="PROSITE" id="PS50003">
    <property type="entry name" value="PH_DOMAIN"/>
    <property type="match status" value="1"/>
</dbReference>